<protein>
    <submittedName>
        <fullName evidence="1">Uncharacterized protein</fullName>
    </submittedName>
</protein>
<accession>A0A9D4C7B2</accession>
<comment type="caution">
    <text evidence="1">The sequence shown here is derived from an EMBL/GenBank/DDBJ whole genome shotgun (WGS) entry which is preliminary data.</text>
</comment>
<reference evidence="1" key="2">
    <citation type="submission" date="2020-11" db="EMBL/GenBank/DDBJ databases">
        <authorList>
            <person name="McCartney M.A."/>
            <person name="Auch B."/>
            <person name="Kono T."/>
            <person name="Mallez S."/>
            <person name="Becker A."/>
            <person name="Gohl D.M."/>
            <person name="Silverstein K.A.T."/>
            <person name="Koren S."/>
            <person name="Bechman K.B."/>
            <person name="Herman A."/>
            <person name="Abrahante J.E."/>
            <person name="Garbe J."/>
        </authorList>
    </citation>
    <scope>NUCLEOTIDE SEQUENCE</scope>
    <source>
        <strain evidence="1">Duluth1</strain>
        <tissue evidence="1">Whole animal</tissue>
    </source>
</reference>
<dbReference type="AlphaFoldDB" id="A0A9D4C7B2"/>
<organism evidence="1 2">
    <name type="scientific">Dreissena polymorpha</name>
    <name type="common">Zebra mussel</name>
    <name type="synonym">Mytilus polymorpha</name>
    <dbReference type="NCBI Taxonomy" id="45954"/>
    <lineage>
        <taxon>Eukaryota</taxon>
        <taxon>Metazoa</taxon>
        <taxon>Spiralia</taxon>
        <taxon>Lophotrochozoa</taxon>
        <taxon>Mollusca</taxon>
        <taxon>Bivalvia</taxon>
        <taxon>Autobranchia</taxon>
        <taxon>Heteroconchia</taxon>
        <taxon>Euheterodonta</taxon>
        <taxon>Imparidentia</taxon>
        <taxon>Neoheterodontei</taxon>
        <taxon>Myida</taxon>
        <taxon>Dreissenoidea</taxon>
        <taxon>Dreissenidae</taxon>
        <taxon>Dreissena</taxon>
    </lineage>
</organism>
<sequence length="76" mass="8049">MTLNGGCSVPVLTTDTRSASGIGAFPLSCYNSPLIHISGRRARIITEMGIGALFVRMSPFSLWRGVSGVFSWCAAV</sequence>
<proteinExistence type="predicted"/>
<dbReference type="EMBL" id="JAIWYP010000013">
    <property type="protein sequence ID" value="KAH3718380.1"/>
    <property type="molecule type" value="Genomic_DNA"/>
</dbReference>
<evidence type="ECO:0000313" key="2">
    <source>
        <dbReference type="Proteomes" id="UP000828390"/>
    </source>
</evidence>
<keyword evidence="2" id="KW-1185">Reference proteome</keyword>
<name>A0A9D4C7B2_DREPO</name>
<gene>
    <name evidence="1" type="ORF">DPMN_061183</name>
</gene>
<evidence type="ECO:0000313" key="1">
    <source>
        <dbReference type="EMBL" id="KAH3718380.1"/>
    </source>
</evidence>
<dbReference type="Proteomes" id="UP000828390">
    <property type="component" value="Unassembled WGS sequence"/>
</dbReference>
<reference evidence="1" key="1">
    <citation type="journal article" date="2019" name="bioRxiv">
        <title>The Genome of the Zebra Mussel, Dreissena polymorpha: A Resource for Invasive Species Research.</title>
        <authorList>
            <person name="McCartney M.A."/>
            <person name="Auch B."/>
            <person name="Kono T."/>
            <person name="Mallez S."/>
            <person name="Zhang Y."/>
            <person name="Obille A."/>
            <person name="Becker A."/>
            <person name="Abrahante J.E."/>
            <person name="Garbe J."/>
            <person name="Badalamenti J.P."/>
            <person name="Herman A."/>
            <person name="Mangelson H."/>
            <person name="Liachko I."/>
            <person name="Sullivan S."/>
            <person name="Sone E.D."/>
            <person name="Koren S."/>
            <person name="Silverstein K.A.T."/>
            <person name="Beckman K.B."/>
            <person name="Gohl D.M."/>
        </authorList>
    </citation>
    <scope>NUCLEOTIDE SEQUENCE</scope>
    <source>
        <strain evidence="1">Duluth1</strain>
        <tissue evidence="1">Whole animal</tissue>
    </source>
</reference>